<dbReference type="Gene3D" id="3.30.70.920">
    <property type="match status" value="1"/>
</dbReference>
<organism evidence="5 6">
    <name type="scientific">Halocatena marina</name>
    <dbReference type="NCBI Taxonomy" id="2934937"/>
    <lineage>
        <taxon>Archaea</taxon>
        <taxon>Methanobacteriati</taxon>
        <taxon>Methanobacteriota</taxon>
        <taxon>Stenosarchaea group</taxon>
        <taxon>Halobacteria</taxon>
        <taxon>Halobacteriales</taxon>
        <taxon>Natronomonadaceae</taxon>
        <taxon>Halocatena</taxon>
    </lineage>
</organism>
<dbReference type="PANTHER" id="PTHR30154">
    <property type="entry name" value="LEUCINE-RESPONSIVE REGULATORY PROTEIN"/>
    <property type="match status" value="1"/>
</dbReference>
<sequence length="192" mass="21950">MDESEGTDDSSTWVKDTKAQHILKRDIDETDYRIYKALNDDGRMSDTELGKRVGLSRTAARRRRKKLQDKGIIDIISVIVLQEAELAHADVRVEFTPEASHSEIQSFISYLMDEELIYEIDEYMGKFDLLVRVSHVSLSDLKSYLREELQESSIIASYETTPVTKTFKAWNKQLDSFGDDESEDPSDANDGS</sequence>
<dbReference type="GeneID" id="76198818"/>
<keyword evidence="2" id="KW-0238">DNA-binding</keyword>
<dbReference type="PRINTS" id="PR00033">
    <property type="entry name" value="HTHASNC"/>
</dbReference>
<dbReference type="Pfam" id="PF13404">
    <property type="entry name" value="HTH_AsnC-type"/>
    <property type="match status" value="1"/>
</dbReference>
<accession>A0ABD5YJ03</accession>
<evidence type="ECO:0000259" key="4">
    <source>
        <dbReference type="PROSITE" id="PS50956"/>
    </source>
</evidence>
<dbReference type="PROSITE" id="PS50956">
    <property type="entry name" value="HTH_ASNC_2"/>
    <property type="match status" value="1"/>
</dbReference>
<dbReference type="InterPro" id="IPR000485">
    <property type="entry name" value="AsnC-type_HTH_dom"/>
</dbReference>
<dbReference type="RefSeq" id="WP_248905236.1">
    <property type="nucleotide sequence ID" value="NZ_CP109979.1"/>
</dbReference>
<evidence type="ECO:0000256" key="1">
    <source>
        <dbReference type="ARBA" id="ARBA00023015"/>
    </source>
</evidence>
<evidence type="ECO:0000313" key="6">
    <source>
        <dbReference type="Proteomes" id="UP001596417"/>
    </source>
</evidence>
<dbReference type="InterPro" id="IPR036390">
    <property type="entry name" value="WH_DNA-bd_sf"/>
</dbReference>
<dbReference type="SMART" id="SM00344">
    <property type="entry name" value="HTH_ASNC"/>
    <property type="match status" value="1"/>
</dbReference>
<dbReference type="SUPFAM" id="SSF46785">
    <property type="entry name" value="Winged helix' DNA-binding domain"/>
    <property type="match status" value="1"/>
</dbReference>
<keyword evidence="3" id="KW-0804">Transcription</keyword>
<proteinExistence type="predicted"/>
<dbReference type="AlphaFoldDB" id="A0ABD5YJ03"/>
<reference evidence="5 6" key="1">
    <citation type="journal article" date="2019" name="Int. J. Syst. Evol. Microbiol.">
        <title>The Global Catalogue of Microorganisms (GCM) 10K type strain sequencing project: providing services to taxonomists for standard genome sequencing and annotation.</title>
        <authorList>
            <consortium name="The Broad Institute Genomics Platform"/>
            <consortium name="The Broad Institute Genome Sequencing Center for Infectious Disease"/>
            <person name="Wu L."/>
            <person name="Ma J."/>
        </authorList>
    </citation>
    <scope>NUCLEOTIDE SEQUENCE [LARGE SCALE GENOMIC DNA]</scope>
    <source>
        <strain evidence="5 6">RDMS1</strain>
    </source>
</reference>
<dbReference type="Proteomes" id="UP001596417">
    <property type="component" value="Unassembled WGS sequence"/>
</dbReference>
<dbReference type="InterPro" id="IPR019888">
    <property type="entry name" value="Tscrpt_reg_AsnC-like"/>
</dbReference>
<dbReference type="InterPro" id="IPR011008">
    <property type="entry name" value="Dimeric_a/b-barrel"/>
</dbReference>
<name>A0ABD5YJ03_9EURY</name>
<dbReference type="EMBL" id="JBHTAX010000001">
    <property type="protein sequence ID" value="MFC7189253.1"/>
    <property type="molecule type" value="Genomic_DNA"/>
</dbReference>
<feature type="domain" description="HTH asnC-type" evidence="4">
    <location>
        <begin position="27"/>
        <end position="89"/>
    </location>
</feature>
<evidence type="ECO:0000313" key="5">
    <source>
        <dbReference type="EMBL" id="MFC7189253.1"/>
    </source>
</evidence>
<comment type="caution">
    <text evidence="5">The sequence shown here is derived from an EMBL/GenBank/DDBJ whole genome shotgun (WGS) entry which is preliminary data.</text>
</comment>
<dbReference type="Gene3D" id="1.10.10.10">
    <property type="entry name" value="Winged helix-like DNA-binding domain superfamily/Winged helix DNA-binding domain"/>
    <property type="match status" value="1"/>
</dbReference>
<keyword evidence="6" id="KW-1185">Reference proteome</keyword>
<dbReference type="InterPro" id="IPR036388">
    <property type="entry name" value="WH-like_DNA-bd_sf"/>
</dbReference>
<protein>
    <submittedName>
        <fullName evidence="5">Lrp/AsnC family transcriptional regulator</fullName>
    </submittedName>
</protein>
<gene>
    <name evidence="5" type="ORF">ACFQL7_04915</name>
</gene>
<evidence type="ECO:0000256" key="3">
    <source>
        <dbReference type="ARBA" id="ARBA00023163"/>
    </source>
</evidence>
<dbReference type="PANTHER" id="PTHR30154:SF34">
    <property type="entry name" value="TRANSCRIPTIONAL REGULATOR AZLB"/>
    <property type="match status" value="1"/>
</dbReference>
<keyword evidence="1" id="KW-0805">Transcription regulation</keyword>
<dbReference type="SUPFAM" id="SSF54909">
    <property type="entry name" value="Dimeric alpha+beta barrel"/>
    <property type="match status" value="1"/>
</dbReference>
<evidence type="ECO:0000256" key="2">
    <source>
        <dbReference type="ARBA" id="ARBA00023125"/>
    </source>
</evidence>
<dbReference type="GO" id="GO:0003677">
    <property type="term" value="F:DNA binding"/>
    <property type="evidence" value="ECO:0007669"/>
    <property type="project" value="UniProtKB-KW"/>
</dbReference>